<dbReference type="GO" id="GO:0003676">
    <property type="term" value="F:nucleic acid binding"/>
    <property type="evidence" value="ECO:0007669"/>
    <property type="project" value="InterPro"/>
</dbReference>
<feature type="domain" description="Release factor glutamine methyltransferase N-terminal" evidence="7">
    <location>
        <begin position="8"/>
        <end position="76"/>
    </location>
</feature>
<dbReference type="InterPro" id="IPR019874">
    <property type="entry name" value="RF_methyltr_PrmC"/>
</dbReference>
<dbReference type="InterPro" id="IPR050320">
    <property type="entry name" value="N5-glutamine_MTase"/>
</dbReference>
<dbReference type="Gene3D" id="1.10.8.10">
    <property type="entry name" value="DNA helicase RuvA subunit, C-terminal domain"/>
    <property type="match status" value="1"/>
</dbReference>
<keyword evidence="4" id="KW-0949">S-adenosyl-L-methionine</keyword>
<keyword evidence="9" id="KW-1185">Reference proteome</keyword>
<proteinExistence type="predicted"/>
<evidence type="ECO:0000313" key="8">
    <source>
        <dbReference type="EMBL" id="KGO06242.1"/>
    </source>
</evidence>
<dbReference type="Gene3D" id="3.40.50.150">
    <property type="entry name" value="Vaccinia Virus protein VP39"/>
    <property type="match status" value="1"/>
</dbReference>
<sequence>MSIDDFRAYFREQLAALYEPEEVENLCFLTLEHVLKMNRVEISLSRKQNIHPSQRVELEEITARLSKSEPIQYITGSSSFYGLDFQVNPATLIPRPETEELVAWIIDDVAQGLLKGEAQDMLRLLDIGTGSGCIAITLAKNINKATVEAVDISQNALATAYQNAKANGVKVDFYNQNILETQALDEVYNVIVSNPPYVREQEKAMMRANVLSNEPDSALFVSDQDPLIFYRKIGELASKSLAPAGALYFEINEYLGRETVALLKDIGFTDVVLRKDMFGKDRSIKACMA</sequence>
<dbReference type="AlphaFoldDB" id="A0A0A2GSR0"/>
<dbReference type="PATRIC" id="fig|1300343.5.peg.2799"/>
<dbReference type="PANTHER" id="PTHR18895">
    <property type="entry name" value="HEMK METHYLTRANSFERASE"/>
    <property type="match status" value="1"/>
</dbReference>
<dbReference type="OrthoDB" id="9800643at2"/>
<dbReference type="InterPro" id="IPR040758">
    <property type="entry name" value="PrmC_N"/>
</dbReference>
<dbReference type="GO" id="GO:0032259">
    <property type="term" value="P:methylation"/>
    <property type="evidence" value="ECO:0007669"/>
    <property type="project" value="UniProtKB-KW"/>
</dbReference>
<dbReference type="EC" id="2.1.1.297" evidence="1"/>
<protein>
    <recommendedName>
        <fullName evidence="1">peptide chain release factor N(5)-glutamine methyltransferase</fullName>
        <ecNumber evidence="1">2.1.1.297</ecNumber>
    </recommendedName>
</protein>
<evidence type="ECO:0000256" key="3">
    <source>
        <dbReference type="ARBA" id="ARBA00022679"/>
    </source>
</evidence>
<dbReference type="InterPro" id="IPR029063">
    <property type="entry name" value="SAM-dependent_MTases_sf"/>
</dbReference>
<dbReference type="InterPro" id="IPR007848">
    <property type="entry name" value="Small_mtfrase_dom"/>
</dbReference>
<comment type="caution">
    <text evidence="8">The sequence shown here is derived from an EMBL/GenBank/DDBJ whole genome shotgun (WGS) entry which is preliminary data.</text>
</comment>
<organism evidence="8 9">
    <name type="scientific">Dokdonia donghaensis DSW-1</name>
    <dbReference type="NCBI Taxonomy" id="1300343"/>
    <lineage>
        <taxon>Bacteria</taxon>
        <taxon>Pseudomonadati</taxon>
        <taxon>Bacteroidota</taxon>
        <taxon>Flavobacteriia</taxon>
        <taxon>Flavobacteriales</taxon>
        <taxon>Flavobacteriaceae</taxon>
        <taxon>Dokdonia</taxon>
    </lineage>
</organism>
<keyword evidence="3 8" id="KW-0808">Transferase</keyword>
<dbReference type="CDD" id="cd02440">
    <property type="entry name" value="AdoMet_MTases"/>
    <property type="match status" value="1"/>
</dbReference>
<dbReference type="Proteomes" id="UP000030140">
    <property type="component" value="Unassembled WGS sequence"/>
</dbReference>
<evidence type="ECO:0000259" key="6">
    <source>
        <dbReference type="Pfam" id="PF05175"/>
    </source>
</evidence>
<dbReference type="EMBL" id="JSAQ01000001">
    <property type="protein sequence ID" value="KGO06242.1"/>
    <property type="molecule type" value="Genomic_DNA"/>
</dbReference>
<dbReference type="Pfam" id="PF05175">
    <property type="entry name" value="MTS"/>
    <property type="match status" value="1"/>
</dbReference>
<dbReference type="RefSeq" id="WP_035325245.1">
    <property type="nucleotide sequence ID" value="NZ_CP015125.1"/>
</dbReference>
<dbReference type="PANTHER" id="PTHR18895:SF74">
    <property type="entry name" value="MTRF1L RELEASE FACTOR GLUTAMINE METHYLTRANSFERASE"/>
    <property type="match status" value="1"/>
</dbReference>
<name>A0A0A2GSR0_9FLAO</name>
<dbReference type="InterPro" id="IPR002052">
    <property type="entry name" value="DNA_methylase_N6_adenine_CS"/>
</dbReference>
<evidence type="ECO:0000256" key="2">
    <source>
        <dbReference type="ARBA" id="ARBA00022603"/>
    </source>
</evidence>
<dbReference type="NCBIfam" id="TIGR00536">
    <property type="entry name" value="hemK_fam"/>
    <property type="match status" value="1"/>
</dbReference>
<reference evidence="8 9" key="1">
    <citation type="submission" date="2014-10" db="EMBL/GenBank/DDBJ databases">
        <title>Draft genome sequence of the proteorhodopsin-containing marine bacterium Dokdonia donghaensis.</title>
        <authorList>
            <person name="Gomez-Consarnau L."/>
            <person name="Gonzalez J.M."/>
            <person name="Riedel T."/>
            <person name="Jaenicke S."/>
            <person name="Wagner-Doebler I."/>
            <person name="Fuhrman J.A."/>
        </authorList>
    </citation>
    <scope>NUCLEOTIDE SEQUENCE [LARGE SCALE GENOMIC DNA]</scope>
    <source>
        <strain evidence="8 9">DSW-1</strain>
    </source>
</reference>
<accession>A0A0A2GSR0</accession>
<evidence type="ECO:0000313" key="9">
    <source>
        <dbReference type="Proteomes" id="UP000030140"/>
    </source>
</evidence>
<comment type="catalytic activity">
    <reaction evidence="5">
        <text>L-glutaminyl-[peptide chain release factor] + S-adenosyl-L-methionine = N(5)-methyl-L-glutaminyl-[peptide chain release factor] + S-adenosyl-L-homocysteine + H(+)</text>
        <dbReference type="Rhea" id="RHEA:42896"/>
        <dbReference type="Rhea" id="RHEA-COMP:10271"/>
        <dbReference type="Rhea" id="RHEA-COMP:10272"/>
        <dbReference type="ChEBI" id="CHEBI:15378"/>
        <dbReference type="ChEBI" id="CHEBI:30011"/>
        <dbReference type="ChEBI" id="CHEBI:57856"/>
        <dbReference type="ChEBI" id="CHEBI:59789"/>
        <dbReference type="ChEBI" id="CHEBI:61891"/>
        <dbReference type="EC" id="2.1.1.297"/>
    </reaction>
</comment>
<dbReference type="PROSITE" id="PS00092">
    <property type="entry name" value="N6_MTASE"/>
    <property type="match status" value="1"/>
</dbReference>
<dbReference type="InterPro" id="IPR004556">
    <property type="entry name" value="HemK-like"/>
</dbReference>
<dbReference type="SUPFAM" id="SSF53335">
    <property type="entry name" value="S-adenosyl-L-methionine-dependent methyltransferases"/>
    <property type="match status" value="1"/>
</dbReference>
<evidence type="ECO:0000256" key="1">
    <source>
        <dbReference type="ARBA" id="ARBA00012771"/>
    </source>
</evidence>
<evidence type="ECO:0000256" key="4">
    <source>
        <dbReference type="ARBA" id="ARBA00022691"/>
    </source>
</evidence>
<evidence type="ECO:0000259" key="7">
    <source>
        <dbReference type="Pfam" id="PF17827"/>
    </source>
</evidence>
<dbReference type="GO" id="GO:0102559">
    <property type="term" value="F:peptide chain release factor N(5)-glutamine methyltransferase activity"/>
    <property type="evidence" value="ECO:0007669"/>
    <property type="project" value="UniProtKB-EC"/>
</dbReference>
<keyword evidence="2 8" id="KW-0489">Methyltransferase</keyword>
<dbReference type="NCBIfam" id="TIGR03534">
    <property type="entry name" value="RF_mod_PrmC"/>
    <property type="match status" value="1"/>
</dbReference>
<feature type="domain" description="Methyltransferase small" evidence="6">
    <location>
        <begin position="121"/>
        <end position="206"/>
    </location>
</feature>
<dbReference type="Pfam" id="PF17827">
    <property type="entry name" value="PrmC_N"/>
    <property type="match status" value="1"/>
</dbReference>
<evidence type="ECO:0000256" key="5">
    <source>
        <dbReference type="ARBA" id="ARBA00048391"/>
    </source>
</evidence>
<gene>
    <name evidence="8" type="ORF">NV36_04930</name>
</gene>
<dbReference type="KEGG" id="ddo:I597_2758"/>